<evidence type="ECO:0000313" key="3">
    <source>
        <dbReference type="Proteomes" id="UP001187192"/>
    </source>
</evidence>
<dbReference type="Proteomes" id="UP001187192">
    <property type="component" value="Unassembled WGS sequence"/>
</dbReference>
<gene>
    <name evidence="2" type="ORF">TIFTF001_023805</name>
</gene>
<feature type="region of interest" description="Disordered" evidence="1">
    <location>
        <begin position="1"/>
        <end position="22"/>
    </location>
</feature>
<organism evidence="2 3">
    <name type="scientific">Ficus carica</name>
    <name type="common">Common fig</name>
    <dbReference type="NCBI Taxonomy" id="3494"/>
    <lineage>
        <taxon>Eukaryota</taxon>
        <taxon>Viridiplantae</taxon>
        <taxon>Streptophyta</taxon>
        <taxon>Embryophyta</taxon>
        <taxon>Tracheophyta</taxon>
        <taxon>Spermatophyta</taxon>
        <taxon>Magnoliopsida</taxon>
        <taxon>eudicotyledons</taxon>
        <taxon>Gunneridae</taxon>
        <taxon>Pentapetalae</taxon>
        <taxon>rosids</taxon>
        <taxon>fabids</taxon>
        <taxon>Rosales</taxon>
        <taxon>Moraceae</taxon>
        <taxon>Ficeae</taxon>
        <taxon>Ficus</taxon>
    </lineage>
</organism>
<dbReference type="Gramene" id="FCD_00021152-RA">
    <property type="protein sequence ID" value="FCD_00021152-RA:cds"/>
    <property type="gene ID" value="FCD_00021152"/>
</dbReference>
<evidence type="ECO:0000313" key="2">
    <source>
        <dbReference type="EMBL" id="GMN54680.1"/>
    </source>
</evidence>
<sequence length="58" mass="6120">MATTPSAMSRIATSSSDSPLEPPVLGFYAFDTLPLPLPLPLPLRVVLPNILLPDASSM</sequence>
<evidence type="ECO:0000256" key="1">
    <source>
        <dbReference type="SAM" id="MobiDB-lite"/>
    </source>
</evidence>
<protein>
    <submittedName>
        <fullName evidence="2">Uncharacterized protein</fullName>
    </submittedName>
</protein>
<keyword evidence="3" id="KW-1185">Reference proteome</keyword>
<dbReference type="AlphaFoldDB" id="A0AA88ALL3"/>
<reference evidence="2" key="1">
    <citation type="submission" date="2023-07" db="EMBL/GenBank/DDBJ databases">
        <title>draft genome sequence of fig (Ficus carica).</title>
        <authorList>
            <person name="Takahashi T."/>
            <person name="Nishimura K."/>
        </authorList>
    </citation>
    <scope>NUCLEOTIDE SEQUENCE</scope>
</reference>
<dbReference type="EMBL" id="BTGU01000052">
    <property type="protein sequence ID" value="GMN54680.1"/>
    <property type="molecule type" value="Genomic_DNA"/>
</dbReference>
<proteinExistence type="predicted"/>
<accession>A0AA88ALL3</accession>
<comment type="caution">
    <text evidence="2">The sequence shown here is derived from an EMBL/GenBank/DDBJ whole genome shotgun (WGS) entry which is preliminary data.</text>
</comment>
<name>A0AA88ALL3_FICCA</name>
<feature type="compositionally biased region" description="Polar residues" evidence="1">
    <location>
        <begin position="1"/>
        <end position="18"/>
    </location>
</feature>